<organism evidence="12 13">
    <name type="scientific">Candidatus Yanofskybacteria bacterium CG10_big_fil_rev_8_21_14_0_10_46_23</name>
    <dbReference type="NCBI Taxonomy" id="1975098"/>
    <lineage>
        <taxon>Bacteria</taxon>
        <taxon>Candidatus Yanofskyibacteriota</taxon>
    </lineage>
</organism>
<evidence type="ECO:0000256" key="7">
    <source>
        <dbReference type="HAMAP-Rule" id="MF_00736"/>
    </source>
</evidence>
<evidence type="ECO:0000259" key="11">
    <source>
        <dbReference type="Pfam" id="PF03946"/>
    </source>
</evidence>
<dbReference type="AlphaFoldDB" id="A0A2H0R3Z7"/>
<dbReference type="InterPro" id="IPR000911">
    <property type="entry name" value="Ribosomal_uL11"/>
</dbReference>
<evidence type="ECO:0000313" key="13">
    <source>
        <dbReference type="Proteomes" id="UP000230232"/>
    </source>
</evidence>
<evidence type="ECO:0000256" key="3">
    <source>
        <dbReference type="ARBA" id="ARBA00022730"/>
    </source>
</evidence>
<dbReference type="InterPro" id="IPR020783">
    <property type="entry name" value="Ribosomal_uL11_C"/>
</dbReference>
<evidence type="ECO:0000256" key="1">
    <source>
        <dbReference type="ARBA" id="ARBA00010537"/>
    </source>
</evidence>
<dbReference type="GO" id="GO:0003735">
    <property type="term" value="F:structural constituent of ribosome"/>
    <property type="evidence" value="ECO:0007669"/>
    <property type="project" value="InterPro"/>
</dbReference>
<name>A0A2H0R3Z7_9BACT</name>
<comment type="subunit">
    <text evidence="7">Part of the ribosomal stalk of the 50S ribosomal subunit. Interacts with L10 and the large rRNA to form the base of the stalk. L10 forms an elongated spine to which L12 dimers bind in a sequential fashion forming a multimeric L10(L12)X complex.</text>
</comment>
<keyword evidence="3 7" id="KW-0699">rRNA-binding</keyword>
<dbReference type="SUPFAM" id="SSF54747">
    <property type="entry name" value="Ribosomal L11/L12e N-terminal domain"/>
    <property type="match status" value="1"/>
</dbReference>
<dbReference type="Gene3D" id="1.10.10.250">
    <property type="entry name" value="Ribosomal protein L11, C-terminal domain"/>
    <property type="match status" value="1"/>
</dbReference>
<dbReference type="InterPro" id="IPR006519">
    <property type="entry name" value="Ribosomal_uL11_bac-typ"/>
</dbReference>
<evidence type="ECO:0000259" key="10">
    <source>
        <dbReference type="Pfam" id="PF00298"/>
    </source>
</evidence>
<dbReference type="Pfam" id="PF03946">
    <property type="entry name" value="Ribosomal_L11_N"/>
    <property type="match status" value="1"/>
</dbReference>
<reference evidence="12 13" key="1">
    <citation type="submission" date="2017-09" db="EMBL/GenBank/DDBJ databases">
        <title>Depth-based differentiation of microbial function through sediment-hosted aquifers and enrichment of novel symbionts in the deep terrestrial subsurface.</title>
        <authorList>
            <person name="Probst A.J."/>
            <person name="Ladd B."/>
            <person name="Jarett J.K."/>
            <person name="Geller-Mcgrath D.E."/>
            <person name="Sieber C.M."/>
            <person name="Emerson J.B."/>
            <person name="Anantharaman K."/>
            <person name="Thomas B.C."/>
            <person name="Malmstrom R."/>
            <person name="Stieglmeier M."/>
            <person name="Klingl A."/>
            <person name="Woyke T."/>
            <person name="Ryan C.M."/>
            <person name="Banfield J.F."/>
        </authorList>
    </citation>
    <scope>NUCLEOTIDE SEQUENCE [LARGE SCALE GENOMIC DNA]</scope>
    <source>
        <strain evidence="12">CG10_big_fil_rev_8_21_14_0_10_46_23</strain>
    </source>
</reference>
<dbReference type="GO" id="GO:0006412">
    <property type="term" value="P:translation"/>
    <property type="evidence" value="ECO:0007669"/>
    <property type="project" value="UniProtKB-UniRule"/>
</dbReference>
<dbReference type="NCBIfam" id="TIGR01632">
    <property type="entry name" value="L11_bact"/>
    <property type="match status" value="1"/>
</dbReference>
<dbReference type="EMBL" id="PCXO01000010">
    <property type="protein sequence ID" value="PIR41239.1"/>
    <property type="molecule type" value="Genomic_DNA"/>
</dbReference>
<gene>
    <name evidence="7 12" type="primary">rplK</name>
    <name evidence="12" type="ORF">COV31_02420</name>
</gene>
<comment type="similarity">
    <text evidence="1 7 8">Belongs to the universal ribosomal protein uL11 family.</text>
</comment>
<dbReference type="Pfam" id="PF00298">
    <property type="entry name" value="Ribosomal_L11"/>
    <property type="match status" value="1"/>
</dbReference>
<dbReference type="SUPFAM" id="SSF46906">
    <property type="entry name" value="Ribosomal protein L11, C-terminal domain"/>
    <property type="match status" value="1"/>
</dbReference>
<dbReference type="PANTHER" id="PTHR11661:SF1">
    <property type="entry name" value="LARGE RIBOSOMAL SUBUNIT PROTEIN UL11M"/>
    <property type="match status" value="1"/>
</dbReference>
<dbReference type="GO" id="GO:0022625">
    <property type="term" value="C:cytosolic large ribosomal subunit"/>
    <property type="evidence" value="ECO:0007669"/>
    <property type="project" value="TreeGrafter"/>
</dbReference>
<evidence type="ECO:0000256" key="6">
    <source>
        <dbReference type="ARBA" id="ARBA00023274"/>
    </source>
</evidence>
<keyword evidence="5 7" id="KW-0689">Ribosomal protein</keyword>
<dbReference type="HAMAP" id="MF_00736">
    <property type="entry name" value="Ribosomal_uL11"/>
    <property type="match status" value="1"/>
</dbReference>
<dbReference type="Gene3D" id="3.30.1550.10">
    <property type="entry name" value="Ribosomal protein L11/L12, N-terminal domain"/>
    <property type="match status" value="1"/>
</dbReference>
<dbReference type="SMART" id="SM00649">
    <property type="entry name" value="RL11"/>
    <property type="match status" value="1"/>
</dbReference>
<dbReference type="CDD" id="cd00349">
    <property type="entry name" value="Ribosomal_L11"/>
    <property type="match status" value="1"/>
</dbReference>
<evidence type="ECO:0000256" key="2">
    <source>
        <dbReference type="ARBA" id="ARBA00022481"/>
    </source>
</evidence>
<feature type="domain" description="Large ribosomal subunit protein uL11 N-terminal" evidence="11">
    <location>
        <begin position="10"/>
        <end position="65"/>
    </location>
</feature>
<dbReference type="InterPro" id="IPR020784">
    <property type="entry name" value="Ribosomal_uL11_N"/>
</dbReference>
<proteinExistence type="inferred from homology"/>
<evidence type="ECO:0000256" key="5">
    <source>
        <dbReference type="ARBA" id="ARBA00022980"/>
    </source>
</evidence>
<keyword evidence="2 7" id="KW-0488">Methylation</keyword>
<feature type="domain" description="Large ribosomal subunit protein uL11 C-terminal" evidence="10">
    <location>
        <begin position="70"/>
        <end position="138"/>
    </location>
</feature>
<dbReference type="Proteomes" id="UP000230232">
    <property type="component" value="Unassembled WGS sequence"/>
</dbReference>
<dbReference type="GO" id="GO:0070180">
    <property type="term" value="F:large ribosomal subunit rRNA binding"/>
    <property type="evidence" value="ECO:0007669"/>
    <property type="project" value="UniProtKB-UniRule"/>
</dbReference>
<accession>A0A2H0R3Z7</accession>
<protein>
    <recommendedName>
        <fullName evidence="7">Large ribosomal subunit protein uL11</fullName>
    </recommendedName>
</protein>
<evidence type="ECO:0000313" key="12">
    <source>
        <dbReference type="EMBL" id="PIR41239.1"/>
    </source>
</evidence>
<comment type="PTM">
    <text evidence="7 9">One or more lysine residues are methylated.</text>
</comment>
<dbReference type="InterPro" id="IPR036769">
    <property type="entry name" value="Ribosomal_uL11_C_sf"/>
</dbReference>
<comment type="caution">
    <text evidence="12">The sequence shown here is derived from an EMBL/GenBank/DDBJ whole genome shotgun (WGS) entry which is preliminary data.</text>
</comment>
<keyword evidence="6 7" id="KW-0687">Ribonucleoprotein</keyword>
<keyword evidence="4 7" id="KW-0694">RNA-binding</keyword>
<sequence length="139" mass="15028">MAKPIKTKFKLQLNGGQAAPGPIGPVLGQHGLNIQEFIVKFNDSTRDKMGDLVTVEVTVYEDRTFDMALKTSPAAFLLRKAAKVEKGSGEPNKNKVGSVTKAQVREIAENKMADLNAMDLDQAAKIIEGTARSMGIEVK</sequence>
<dbReference type="InterPro" id="IPR036796">
    <property type="entry name" value="Ribosomal_uL11_N_sf"/>
</dbReference>
<evidence type="ECO:0000256" key="8">
    <source>
        <dbReference type="RuleBase" id="RU003978"/>
    </source>
</evidence>
<evidence type="ECO:0000256" key="4">
    <source>
        <dbReference type="ARBA" id="ARBA00022884"/>
    </source>
</evidence>
<comment type="function">
    <text evidence="7 9">Forms part of the ribosomal stalk which helps the ribosome interact with GTP-bound translation factors.</text>
</comment>
<evidence type="ECO:0000256" key="9">
    <source>
        <dbReference type="RuleBase" id="RU003979"/>
    </source>
</evidence>
<dbReference type="FunFam" id="1.10.10.250:FF:000001">
    <property type="entry name" value="50S ribosomal protein L11"/>
    <property type="match status" value="1"/>
</dbReference>
<dbReference type="PANTHER" id="PTHR11661">
    <property type="entry name" value="60S RIBOSOMAL PROTEIN L12"/>
    <property type="match status" value="1"/>
</dbReference>